<sequence length="178" mass="18603">MKQIVQNQPYQKLATTSAGPLQRLGRMALPAALLVLAAGLAACSSTGSVASKSPFELRGATMTQTEGWTKTTNSDVPGSVLYLSPKIVVNASDIQRATAQKDAAGNAILLVQFTPEGSMRLNAGTRDLVGKQLAVVLDGKVMNVAMVQAPLSSNSMALTGFKRFDDAVQAAHLISTSK</sequence>
<name>A0ABW9A5U1_9BURK</name>
<evidence type="ECO:0000259" key="1">
    <source>
        <dbReference type="Pfam" id="PF22599"/>
    </source>
</evidence>
<dbReference type="Gene3D" id="3.30.1360.200">
    <property type="match status" value="1"/>
</dbReference>
<reference evidence="2 3" key="1">
    <citation type="journal article" date="2024" name="Chem. Sci.">
        <title>Discovery of megapolipeptins by genome mining of a Burkholderiales bacteria collection.</title>
        <authorList>
            <person name="Paulo B.S."/>
            <person name="Recchia M.J.J."/>
            <person name="Lee S."/>
            <person name="Fergusson C.H."/>
            <person name="Romanowski S.B."/>
            <person name="Hernandez A."/>
            <person name="Krull N."/>
            <person name="Liu D.Y."/>
            <person name="Cavanagh H."/>
            <person name="Bos A."/>
            <person name="Gray C.A."/>
            <person name="Murphy B.T."/>
            <person name="Linington R.G."/>
            <person name="Eustaquio A.S."/>
        </authorList>
    </citation>
    <scope>NUCLEOTIDE SEQUENCE [LARGE SCALE GENOMIC DNA]</scope>
    <source>
        <strain evidence="2 3">RL21-008-BIB-A</strain>
    </source>
</reference>
<keyword evidence="3" id="KW-1185">Reference proteome</keyword>
<dbReference type="Proteomes" id="UP001629246">
    <property type="component" value="Unassembled WGS sequence"/>
</dbReference>
<comment type="caution">
    <text evidence="2">The sequence shown here is derived from an EMBL/GenBank/DDBJ whole genome shotgun (WGS) entry which is preliminary data.</text>
</comment>
<dbReference type="InterPro" id="IPR054384">
    <property type="entry name" value="SecDF_P1_head"/>
</dbReference>
<accession>A0ABW9A5U1</accession>
<proteinExistence type="predicted"/>
<dbReference type="EMBL" id="JAQQFM010000002">
    <property type="protein sequence ID" value="MFL9923295.1"/>
    <property type="molecule type" value="Genomic_DNA"/>
</dbReference>
<protein>
    <submittedName>
        <fullName evidence="2">Preprotein translocase subunit SecD</fullName>
    </submittedName>
</protein>
<evidence type="ECO:0000313" key="3">
    <source>
        <dbReference type="Proteomes" id="UP001629246"/>
    </source>
</evidence>
<dbReference type="RefSeq" id="WP_408154822.1">
    <property type="nucleotide sequence ID" value="NZ_JAQQFM010000002.1"/>
</dbReference>
<evidence type="ECO:0000313" key="2">
    <source>
        <dbReference type="EMBL" id="MFL9923295.1"/>
    </source>
</evidence>
<organism evidence="2 3">
    <name type="scientific">Herbaspirillum lusitanum</name>
    <dbReference type="NCBI Taxonomy" id="213312"/>
    <lineage>
        <taxon>Bacteria</taxon>
        <taxon>Pseudomonadati</taxon>
        <taxon>Pseudomonadota</taxon>
        <taxon>Betaproteobacteria</taxon>
        <taxon>Burkholderiales</taxon>
        <taxon>Oxalobacteraceae</taxon>
        <taxon>Herbaspirillum</taxon>
    </lineage>
</organism>
<gene>
    <name evidence="2" type="ORF">PQR62_03390</name>
</gene>
<feature type="domain" description="SecDF P1 head subdomain" evidence="1">
    <location>
        <begin position="75"/>
        <end position="174"/>
    </location>
</feature>
<dbReference type="Pfam" id="PF22599">
    <property type="entry name" value="SecDF_P1_head"/>
    <property type="match status" value="1"/>
</dbReference>